<feature type="compositionally biased region" description="Polar residues" evidence="1">
    <location>
        <begin position="36"/>
        <end position="50"/>
    </location>
</feature>
<evidence type="ECO:0000256" key="2">
    <source>
        <dbReference type="SAM" id="SignalP"/>
    </source>
</evidence>
<keyword evidence="2" id="KW-0732">Signal</keyword>
<protein>
    <submittedName>
        <fullName evidence="4">PEP-CTERM sorting domain-containing protein</fullName>
    </submittedName>
</protein>
<feature type="domain" description="Ice-binding protein C-terminal" evidence="3">
    <location>
        <begin position="250"/>
        <end position="271"/>
    </location>
</feature>
<evidence type="ECO:0000313" key="5">
    <source>
        <dbReference type="Proteomes" id="UP000624703"/>
    </source>
</evidence>
<evidence type="ECO:0000256" key="1">
    <source>
        <dbReference type="SAM" id="MobiDB-lite"/>
    </source>
</evidence>
<sequence length="272" mass="29576">MNTKLITLMLAGMLGHSQASLVSHWTMDDTSGDVLTDSSGNGNEATSTGHNDGINLAQGGVSSSSVGFDGTGYYEDSNAAYASTSFTISFWIKMEETTLDEFRTPVSNRGDGSSGFIFYRKTGTDTFSFWAWDNNLGNSGKWNQQDFTISDFTQWYQVVGSYDEATGTKTFYLIGADGSWDDRQILTNTDVDYLANTDNEGLAIGARGLDGSMPFGGGGEQFIDDVQFYDHALSEEEVEFLYNNPGLSVVPEPSSLTLMGVGLASLVVRRRR</sequence>
<gene>
    <name evidence="4" type="ORF">JIN82_14800</name>
</gene>
<dbReference type="InterPro" id="IPR013320">
    <property type="entry name" value="ConA-like_dom_sf"/>
</dbReference>
<dbReference type="InterPro" id="IPR013424">
    <property type="entry name" value="Ice-binding_C"/>
</dbReference>
<keyword evidence="5" id="KW-1185">Reference proteome</keyword>
<organism evidence="4 5">
    <name type="scientific">Persicirhabdus sediminis</name>
    <dbReference type="NCBI Taxonomy" id="454144"/>
    <lineage>
        <taxon>Bacteria</taxon>
        <taxon>Pseudomonadati</taxon>
        <taxon>Verrucomicrobiota</taxon>
        <taxon>Verrucomicrobiia</taxon>
        <taxon>Verrucomicrobiales</taxon>
        <taxon>Verrucomicrobiaceae</taxon>
        <taxon>Persicirhabdus</taxon>
    </lineage>
</organism>
<dbReference type="Pfam" id="PF13385">
    <property type="entry name" value="Laminin_G_3"/>
    <property type="match status" value="1"/>
</dbReference>
<proteinExistence type="predicted"/>
<dbReference type="SUPFAM" id="SSF49899">
    <property type="entry name" value="Concanavalin A-like lectins/glucanases"/>
    <property type="match status" value="1"/>
</dbReference>
<dbReference type="Gene3D" id="2.60.120.200">
    <property type="match status" value="1"/>
</dbReference>
<dbReference type="RefSeq" id="WP_200312442.1">
    <property type="nucleotide sequence ID" value="NZ_JAENIM010000045.1"/>
</dbReference>
<dbReference type="Proteomes" id="UP000624703">
    <property type="component" value="Unassembled WGS sequence"/>
</dbReference>
<reference evidence="4" key="1">
    <citation type="submission" date="2021-01" db="EMBL/GenBank/DDBJ databases">
        <title>Modified the classification status of verrucomicrobia.</title>
        <authorList>
            <person name="Feng X."/>
        </authorList>
    </citation>
    <scope>NUCLEOTIDE SEQUENCE</scope>
    <source>
        <strain evidence="4">_KCTC 22039</strain>
    </source>
</reference>
<dbReference type="AlphaFoldDB" id="A0A8J7SN19"/>
<name>A0A8J7SN19_9BACT</name>
<feature type="region of interest" description="Disordered" evidence="1">
    <location>
        <begin position="33"/>
        <end position="56"/>
    </location>
</feature>
<evidence type="ECO:0000313" key="4">
    <source>
        <dbReference type="EMBL" id="MBK1792430.1"/>
    </source>
</evidence>
<dbReference type="EMBL" id="JAENIM010000045">
    <property type="protein sequence ID" value="MBK1792430.1"/>
    <property type="molecule type" value="Genomic_DNA"/>
</dbReference>
<feature type="signal peptide" evidence="2">
    <location>
        <begin position="1"/>
        <end position="19"/>
    </location>
</feature>
<accession>A0A8J7SN19</accession>
<evidence type="ECO:0000259" key="3">
    <source>
        <dbReference type="Pfam" id="PF07589"/>
    </source>
</evidence>
<feature type="chain" id="PRO_5035146669" evidence="2">
    <location>
        <begin position="20"/>
        <end position="272"/>
    </location>
</feature>
<dbReference type="NCBIfam" id="TIGR02595">
    <property type="entry name" value="PEP_CTERM"/>
    <property type="match status" value="1"/>
</dbReference>
<dbReference type="Pfam" id="PF07589">
    <property type="entry name" value="PEP-CTERM"/>
    <property type="match status" value="1"/>
</dbReference>
<comment type="caution">
    <text evidence="4">The sequence shown here is derived from an EMBL/GenBank/DDBJ whole genome shotgun (WGS) entry which is preliminary data.</text>
</comment>